<reference evidence="1 2" key="1">
    <citation type="journal article" date="2017" name="Int. J. Syst. Evol. Microbiol.">
        <title>Arachidicoccus ginsenosidivorans sp. nov., with ginsenoside-converting activity isolated from ginseng cultivating soil.</title>
        <authorList>
            <person name="Siddiqi M.Z."/>
            <person name="Aslam Z."/>
            <person name="Im W.T."/>
        </authorList>
    </citation>
    <scope>NUCLEOTIDE SEQUENCE [LARGE SCALE GENOMIC DNA]</scope>
    <source>
        <strain evidence="1 2">Gsoil 809</strain>
    </source>
</reference>
<dbReference type="OrthoDB" id="9798632at2"/>
<dbReference type="KEGG" id="agi:FSB73_15300"/>
<dbReference type="AlphaFoldDB" id="A0A5B8VPM8"/>
<organism evidence="1 2">
    <name type="scientific">Arachidicoccus ginsenosidivorans</name>
    <dbReference type="NCBI Taxonomy" id="496057"/>
    <lineage>
        <taxon>Bacteria</taxon>
        <taxon>Pseudomonadati</taxon>
        <taxon>Bacteroidota</taxon>
        <taxon>Chitinophagia</taxon>
        <taxon>Chitinophagales</taxon>
        <taxon>Chitinophagaceae</taxon>
        <taxon>Arachidicoccus</taxon>
    </lineage>
</organism>
<gene>
    <name evidence="1" type="ORF">FSB73_15300</name>
</gene>
<accession>A0A5B8VPM8</accession>
<dbReference type="RefSeq" id="WP_146784051.1">
    <property type="nucleotide sequence ID" value="NZ_CP042434.1"/>
</dbReference>
<evidence type="ECO:0000313" key="1">
    <source>
        <dbReference type="EMBL" id="QEC72842.1"/>
    </source>
</evidence>
<name>A0A5B8VPM8_9BACT</name>
<evidence type="ECO:0000313" key="2">
    <source>
        <dbReference type="Proteomes" id="UP000321291"/>
    </source>
</evidence>
<dbReference type="EMBL" id="CP042434">
    <property type="protein sequence ID" value="QEC72842.1"/>
    <property type="molecule type" value="Genomic_DNA"/>
</dbReference>
<dbReference type="PANTHER" id="PTHR14097:SF8">
    <property type="entry name" value="NAD(P)-BINDING DOMAIN-CONTAINING PROTEIN"/>
    <property type="match status" value="1"/>
</dbReference>
<dbReference type="InterPro" id="IPR036291">
    <property type="entry name" value="NAD(P)-bd_dom_sf"/>
</dbReference>
<protein>
    <submittedName>
        <fullName evidence="1">Epimerase</fullName>
    </submittedName>
</protein>
<dbReference type="Gene3D" id="3.40.50.720">
    <property type="entry name" value="NAD(P)-binding Rossmann-like Domain"/>
    <property type="match status" value="1"/>
</dbReference>
<proteinExistence type="predicted"/>
<dbReference type="SUPFAM" id="SSF51735">
    <property type="entry name" value="NAD(P)-binding Rossmann-fold domains"/>
    <property type="match status" value="1"/>
</dbReference>
<sequence length="230" mass="25792">MTTDISLPKAPIRAIITGATGMVGEGVLRACLVREDVEAVLVITRRSCKITHPKLKEIIHQDFFDLSKIAGELDGYNACYFCLGVTSLGKTEASYKKLTYDLTMAFAKTLCLINQQLCFCYISGKGTDRTEKGAIMWARVKGKTENALDRLPFKKVGCFRPSFIRPTPGNQHTLGFYKYFSWLFPLLRVCFPGSFCRLEELSQAMISCVYQPLDRIVYEVSDIRKAAAAK</sequence>
<keyword evidence="2" id="KW-1185">Reference proteome</keyword>
<dbReference type="PANTHER" id="PTHR14097">
    <property type="entry name" value="OXIDOREDUCTASE HTATIP2"/>
    <property type="match status" value="1"/>
</dbReference>
<dbReference type="Proteomes" id="UP000321291">
    <property type="component" value="Chromosome"/>
</dbReference>